<feature type="repeat" description="FG-GAP" evidence="10">
    <location>
        <begin position="302"/>
        <end position="364"/>
    </location>
</feature>
<evidence type="ECO:0000256" key="4">
    <source>
        <dbReference type="ARBA" id="ARBA00022737"/>
    </source>
</evidence>
<evidence type="ECO:0000256" key="11">
    <source>
        <dbReference type="RuleBase" id="RU003762"/>
    </source>
</evidence>
<dbReference type="Gene3D" id="2.60.40.1510">
    <property type="entry name" value="ntegrin, alpha v. Chain A, domain 3"/>
    <property type="match status" value="1"/>
</dbReference>
<reference evidence="13" key="1">
    <citation type="submission" date="2021-12" db="EMBL/GenBank/DDBJ databases">
        <authorList>
            <person name="King R."/>
        </authorList>
    </citation>
    <scope>NUCLEOTIDE SEQUENCE</scope>
</reference>
<keyword evidence="8 11" id="KW-0675">Receptor</keyword>
<evidence type="ECO:0000256" key="7">
    <source>
        <dbReference type="ARBA" id="ARBA00023136"/>
    </source>
</evidence>
<evidence type="ECO:0000256" key="12">
    <source>
        <dbReference type="SAM" id="MobiDB-lite"/>
    </source>
</evidence>
<dbReference type="PRINTS" id="PR01185">
    <property type="entry name" value="INTEGRINA"/>
</dbReference>
<proteinExistence type="inferred from homology"/>
<feature type="transmembrane region" description="Helical" evidence="11">
    <location>
        <begin position="902"/>
        <end position="923"/>
    </location>
</feature>
<keyword evidence="14" id="KW-1185">Reference proteome</keyword>
<comment type="similarity">
    <text evidence="2 11">Belongs to the integrin alpha chain family.</text>
</comment>
<dbReference type="PANTHER" id="PTHR23220:SF83">
    <property type="entry name" value="INTEGRIN ALPHA-PS3-RELATED"/>
    <property type="match status" value="1"/>
</dbReference>
<dbReference type="Proteomes" id="UP001153292">
    <property type="component" value="Chromosome 6"/>
</dbReference>
<evidence type="ECO:0000256" key="2">
    <source>
        <dbReference type="ARBA" id="ARBA00008054"/>
    </source>
</evidence>
<dbReference type="InterPro" id="IPR013519">
    <property type="entry name" value="Int_alpha_beta-p"/>
</dbReference>
<feature type="chain" id="PRO_5044999112" description="Integrin alpha-2 domain-containing protein" evidence="11">
    <location>
        <begin position="20"/>
        <end position="988"/>
    </location>
</feature>
<dbReference type="InterPro" id="IPR000413">
    <property type="entry name" value="Integrin_alpha"/>
</dbReference>
<keyword evidence="4" id="KW-0677">Repeat</keyword>
<dbReference type="InterPro" id="IPR028994">
    <property type="entry name" value="Integrin_alpha_N"/>
</dbReference>
<sequence>MAEFYSVLLTTVWLPLVLASYYFHEPSRIILKPDPLKDHDTFGFSMGYQDGNASLIVGAPQSNLIGKVFQCDLEDILKNRAEFCNDVNIDVDNLAPYNRNYTPNLKFNLGASIAVTSDYFFTCAPLWTTIPINNPSKNFSYGTCFTYNGTAQRYSGLIENHQLNPDSVHPFNIMFGGTGWRTLIDEVNEMLLVAKVALVGDVVYMNSSNPLEKVRSLVAKSKDTNTDLHREYLKNYRLFGNSIVAGNFFDNGMVYYAVSAITESMEGIVHFLKARFSKSEKNTKKIYMQKASSRSGVARSKKKYIKITDNTVGSMFGAAMAAADLNNDGVSELLVGAPAQDGQESGSETGAIHIYLGGDISSINENYRHREIVSSKDSSRFGSAIAATDVDADDLPEIFVSAPYEDDGVGAVYILSGYEINKTLINGEKYKRIDLHKLRMIQTISMKEFKTFGYSLQKIPDSNDNGCDELAIGAPGSNHIVLMKCVSAVNITVSANLVGAKIVQEQDSNFTVKVCVSVKHLKGKNFSIELKASNEIIGTGAMIEVPQTNFQWTITGNTKEEIRCEDVVVRLNDNEPGEYSFSTKVEMDEEKIKKSDNFNESWVMVSPQSLMDFNFEVSRHCTGRDCDPNLNVTIEWTVSDYYQLGTSDTLSPVLQVFNSGNSSFESCVLVHVSGAPVSQIGCGDKSDGYKCYMPRPLRRNAMHTIPIVFNVSQPTNQQKELRIQVSLFEFCNQPNVKEFEFVLPYKVDVDKIVLKSSGHGQTISDVEIKDVREESINDAHEYLIVNEGPVTWNDINLMIAIEKRPFIQTYRVSTYGCKDISNDQSALFECSLNLRPHAIVKVIATSVIQKSKIVENLKDGKLQVASHLTLSLDHNNTVVRKTNLTTFIIWQKELSLAQNKQLIIFLAVLGALVALALVIFILYKMEFFKRKEKTRLDALKKEHIRRKSIKRTMSEDANEEDLDMEVEDDSPFEIVDMSDPVLQQESKL</sequence>
<keyword evidence="7 11" id="KW-0472">Membrane</keyword>
<feature type="region of interest" description="Disordered" evidence="12">
    <location>
        <begin position="950"/>
        <end position="970"/>
    </location>
</feature>
<keyword evidence="3 11" id="KW-0732">Signal</keyword>
<gene>
    <name evidence="13" type="ORF">CHILSU_LOCUS9691</name>
</gene>
<organism evidence="13 14">
    <name type="scientific">Chilo suppressalis</name>
    <name type="common">Asiatic rice borer moth</name>
    <dbReference type="NCBI Taxonomy" id="168631"/>
    <lineage>
        <taxon>Eukaryota</taxon>
        <taxon>Metazoa</taxon>
        <taxon>Ecdysozoa</taxon>
        <taxon>Arthropoda</taxon>
        <taxon>Hexapoda</taxon>
        <taxon>Insecta</taxon>
        <taxon>Pterygota</taxon>
        <taxon>Neoptera</taxon>
        <taxon>Endopterygota</taxon>
        <taxon>Lepidoptera</taxon>
        <taxon>Glossata</taxon>
        <taxon>Ditrysia</taxon>
        <taxon>Pyraloidea</taxon>
        <taxon>Crambidae</taxon>
        <taxon>Crambinae</taxon>
        <taxon>Chilo</taxon>
    </lineage>
</organism>
<protein>
    <recommendedName>
        <fullName evidence="15">Integrin alpha-2 domain-containing protein</fullName>
    </recommendedName>
</protein>
<feature type="signal peptide" evidence="11">
    <location>
        <begin position="1"/>
        <end position="19"/>
    </location>
</feature>
<dbReference type="PANTHER" id="PTHR23220">
    <property type="entry name" value="INTEGRIN ALPHA"/>
    <property type="match status" value="1"/>
</dbReference>
<dbReference type="Gene3D" id="1.20.5.930">
    <property type="entry name" value="Bicelle-embedded integrin alpha(iib) transmembrane segment"/>
    <property type="match status" value="1"/>
</dbReference>
<evidence type="ECO:0000256" key="10">
    <source>
        <dbReference type="PROSITE-ProRule" id="PRU00803"/>
    </source>
</evidence>
<accession>A0ABN8BFT7</accession>
<dbReference type="InterPro" id="IPR032695">
    <property type="entry name" value="Integrin_dom_sf"/>
</dbReference>
<keyword evidence="11" id="KW-1133">Transmembrane helix</keyword>
<evidence type="ECO:0000256" key="3">
    <source>
        <dbReference type="ARBA" id="ARBA00022729"/>
    </source>
</evidence>
<keyword evidence="6 11" id="KW-0401">Integrin</keyword>
<comment type="subcellular location">
    <subcellularLocation>
        <location evidence="1 11">Membrane</location>
        <topology evidence="1 11">Single-pass type I membrane protein</topology>
    </subcellularLocation>
</comment>
<evidence type="ECO:0000256" key="6">
    <source>
        <dbReference type="ARBA" id="ARBA00023037"/>
    </source>
</evidence>
<feature type="repeat" description="FG-GAP" evidence="10">
    <location>
        <begin position="28"/>
        <end position="80"/>
    </location>
</feature>
<dbReference type="EMBL" id="OU963899">
    <property type="protein sequence ID" value="CAH0406317.1"/>
    <property type="molecule type" value="Genomic_DNA"/>
</dbReference>
<dbReference type="SUPFAM" id="SSF69179">
    <property type="entry name" value="Integrin domains"/>
    <property type="match status" value="1"/>
</dbReference>
<evidence type="ECO:0000256" key="5">
    <source>
        <dbReference type="ARBA" id="ARBA00022889"/>
    </source>
</evidence>
<evidence type="ECO:0000256" key="1">
    <source>
        <dbReference type="ARBA" id="ARBA00004479"/>
    </source>
</evidence>
<evidence type="ECO:0000256" key="9">
    <source>
        <dbReference type="ARBA" id="ARBA00023180"/>
    </source>
</evidence>
<keyword evidence="11" id="KW-0812">Transmembrane</keyword>
<dbReference type="Gene3D" id="2.130.10.130">
    <property type="entry name" value="Integrin alpha, N-terminal"/>
    <property type="match status" value="1"/>
</dbReference>
<dbReference type="InterPro" id="IPR013517">
    <property type="entry name" value="FG-GAP"/>
</dbReference>
<feature type="compositionally biased region" description="Acidic residues" evidence="12">
    <location>
        <begin position="956"/>
        <end position="970"/>
    </location>
</feature>
<keyword evidence="5 11" id="KW-0130">Cell adhesion</keyword>
<evidence type="ECO:0008006" key="15">
    <source>
        <dbReference type="Google" id="ProtNLM"/>
    </source>
</evidence>
<dbReference type="Pfam" id="PF01839">
    <property type="entry name" value="FG-GAP"/>
    <property type="match status" value="2"/>
</dbReference>
<evidence type="ECO:0000256" key="8">
    <source>
        <dbReference type="ARBA" id="ARBA00023170"/>
    </source>
</evidence>
<keyword evidence="9" id="KW-0325">Glycoprotein</keyword>
<evidence type="ECO:0000313" key="14">
    <source>
        <dbReference type="Proteomes" id="UP001153292"/>
    </source>
</evidence>
<evidence type="ECO:0000313" key="13">
    <source>
        <dbReference type="EMBL" id="CAH0406317.1"/>
    </source>
</evidence>
<dbReference type="PROSITE" id="PS51470">
    <property type="entry name" value="FG_GAP"/>
    <property type="match status" value="3"/>
</dbReference>
<dbReference type="SMART" id="SM00191">
    <property type="entry name" value="Int_alpha"/>
    <property type="match status" value="4"/>
</dbReference>
<name>A0ABN8BFT7_CHISP</name>
<dbReference type="SUPFAM" id="SSF69318">
    <property type="entry name" value="Integrin alpha N-terminal domain"/>
    <property type="match status" value="1"/>
</dbReference>
<feature type="repeat" description="FG-GAP" evidence="10">
    <location>
        <begin position="368"/>
        <end position="424"/>
    </location>
</feature>